<dbReference type="FunFam" id="3.30.70.330:FF:000330">
    <property type="entry name" value="RNA-binding motif protein 26"/>
    <property type="match status" value="1"/>
</dbReference>
<feature type="compositionally biased region" description="Basic and acidic residues" evidence="10">
    <location>
        <begin position="251"/>
        <end position="275"/>
    </location>
</feature>
<dbReference type="PANTHER" id="PTHR14398">
    <property type="entry name" value="RNA RECOGNITION RRM/RNP DOMAIN"/>
    <property type="match status" value="1"/>
</dbReference>
<feature type="region of interest" description="Disordered" evidence="10">
    <location>
        <begin position="251"/>
        <end position="404"/>
    </location>
</feature>
<evidence type="ECO:0000313" key="13">
    <source>
        <dbReference type="EMBL" id="JAS35378.1"/>
    </source>
</evidence>
<dbReference type="SUPFAM" id="SSF54928">
    <property type="entry name" value="RNA-binding domain, RBD"/>
    <property type="match status" value="1"/>
</dbReference>
<feature type="compositionally biased region" description="Polar residues" evidence="10">
    <location>
        <begin position="110"/>
        <end position="123"/>
    </location>
</feature>
<dbReference type="Gene3D" id="3.30.70.330">
    <property type="match status" value="1"/>
</dbReference>
<dbReference type="EMBL" id="GEDC01001920">
    <property type="protein sequence ID" value="JAS35378.1"/>
    <property type="molecule type" value="Transcribed_RNA"/>
</dbReference>
<dbReference type="GO" id="GO:0008270">
    <property type="term" value="F:zinc ion binding"/>
    <property type="evidence" value="ECO:0007669"/>
    <property type="project" value="UniProtKB-KW"/>
</dbReference>
<proteinExistence type="predicted"/>
<dbReference type="InterPro" id="IPR045137">
    <property type="entry name" value="RBM26/27"/>
</dbReference>
<keyword evidence="4 7" id="KW-0694">RNA-binding</keyword>
<dbReference type="CDD" id="cd12257">
    <property type="entry name" value="RRM1_RBM26_like"/>
    <property type="match status" value="1"/>
</dbReference>
<dbReference type="Gene3D" id="1.20.1390.10">
    <property type="entry name" value="PWI domain"/>
    <property type="match status" value="1"/>
</dbReference>
<dbReference type="InterPro" id="IPR012677">
    <property type="entry name" value="Nucleotide-bd_a/b_plait_sf"/>
</dbReference>
<keyword evidence="1 8" id="KW-0479">Metal-binding</keyword>
<feature type="compositionally biased region" description="Basic residues" evidence="10">
    <location>
        <begin position="337"/>
        <end position="359"/>
    </location>
</feature>
<evidence type="ECO:0000259" key="11">
    <source>
        <dbReference type="PROSITE" id="PS50102"/>
    </source>
</evidence>
<feature type="zinc finger region" description="C3H1-type" evidence="8">
    <location>
        <begin position="423"/>
        <end position="446"/>
    </location>
</feature>
<reference evidence="13" key="1">
    <citation type="submission" date="2015-12" db="EMBL/GenBank/DDBJ databases">
        <title>De novo transcriptome assembly of four potential Pierce s Disease insect vectors from Arizona vineyards.</title>
        <authorList>
            <person name="Tassone E.E."/>
        </authorList>
    </citation>
    <scope>NUCLEOTIDE SEQUENCE</scope>
</reference>
<dbReference type="PROSITE" id="PS50103">
    <property type="entry name" value="ZF_C3H1"/>
    <property type="match status" value="1"/>
</dbReference>
<evidence type="ECO:0000256" key="2">
    <source>
        <dbReference type="ARBA" id="ARBA00022771"/>
    </source>
</evidence>
<keyword evidence="3 8" id="KW-0862">Zinc</keyword>
<evidence type="ECO:0000259" key="12">
    <source>
        <dbReference type="PROSITE" id="PS50103"/>
    </source>
</evidence>
<dbReference type="InterPro" id="IPR000504">
    <property type="entry name" value="RRM_dom"/>
</dbReference>
<evidence type="ECO:0000256" key="4">
    <source>
        <dbReference type="ARBA" id="ARBA00022884"/>
    </source>
</evidence>
<feature type="coiled-coil region" evidence="9">
    <location>
        <begin position="826"/>
        <end position="873"/>
    </location>
</feature>
<dbReference type="InterPro" id="IPR035979">
    <property type="entry name" value="RBD_domain_sf"/>
</dbReference>
<keyword evidence="2 8" id="KW-0863">Zinc-finger</keyword>
<dbReference type="InterPro" id="IPR002483">
    <property type="entry name" value="PWI_dom"/>
</dbReference>
<evidence type="ECO:0000256" key="6">
    <source>
        <dbReference type="ARBA" id="ARBA00043866"/>
    </source>
</evidence>
<evidence type="ECO:0000256" key="9">
    <source>
        <dbReference type="SAM" id="Coils"/>
    </source>
</evidence>
<evidence type="ECO:0008006" key="14">
    <source>
        <dbReference type="Google" id="ProtNLM"/>
    </source>
</evidence>
<organism evidence="13">
    <name type="scientific">Clastoptera arizonana</name>
    <name type="common">Arizona spittle bug</name>
    <dbReference type="NCBI Taxonomy" id="38151"/>
    <lineage>
        <taxon>Eukaryota</taxon>
        <taxon>Metazoa</taxon>
        <taxon>Ecdysozoa</taxon>
        <taxon>Arthropoda</taxon>
        <taxon>Hexapoda</taxon>
        <taxon>Insecta</taxon>
        <taxon>Pterygota</taxon>
        <taxon>Neoptera</taxon>
        <taxon>Paraneoptera</taxon>
        <taxon>Hemiptera</taxon>
        <taxon>Auchenorrhyncha</taxon>
        <taxon>Cercopoidea</taxon>
        <taxon>Clastopteridae</taxon>
        <taxon>Clastoptera</taxon>
    </lineage>
</organism>
<sequence>MIVADPEALKAWMTTVLEPMCDADPEALAKYIYALVKKDRTISALRETMLSQLEVFLQKDTTAFVDLLFRKLEKEQISLLNPDSEKDLNIDEFNTFQQLSQQPSLPSSPMSGTTGRITGSAPSSPLPSEANDSIDINFILDKSFDEKKELEPTFTVTIREKSLLESVDQKKSDDSSITFGMNPPDHIKDVSGLHNPENNLTDNVLSVDRPLHCPQSKDEPFYVLPAAMRCEQRNGTLGSILLTAAKTRITEAEKRASLSKTRERKSDSEKEDRNSSLRSRPSRHRDSTFSPLRRSRSRSWERSTLRRSRSRERERDRSRAWRNKSPPRRYDRERRRSWSKSPRRSHSRSPPSKSRRYRNHSPALRSRSRSPLDKNDKLSPLSGGGTPTLDSNHGDTDMRLGTTSQSIQSVVSVKDGHYIVKRRCRDFDEKGYCMRGELCPHDHGIDPVVLEDVSLPPNLAFTQSNPSALPSSVLPGLESQTMPASVNPTTGIRMPGPPLLPIVHHPPAQPTANMEYNPDAPSMEPSRSSWIRHQFRPHVRGSLPGPLRGIGPGQLPMGLHPFNVQHQRELIPVPVADGYGSISPNKRPHSTNFSTDMELPLKQRQFDYSRLGPRRGMISKQSSNCSLELKKIPPGLNSIMHLNDHFAKFGKIVNIQVCFEGDREAALITFSSHAEASSAYKSTEAVLNNRFIKVFWHNTEKEGKQENVPPHKSFAKERLSFPPHQEIKSQQTTSATGLAKVVLEGKNIIKTVYIPTTLQSANEGSILENNRTFENPQYQAANALSIQEVMEVKDVIRKKHEDKQKEAQQLTFELCKRKQDLLDSLLDEQKALVNRLEKRNLTSEQREDAIKTIKSLQDNIDGLREDIKKAVAMKIHVKGGSKLVSQQLLKKTKEEVSYLF</sequence>
<dbReference type="SMART" id="SM00360">
    <property type="entry name" value="RRM"/>
    <property type="match status" value="1"/>
</dbReference>
<feature type="region of interest" description="Disordered" evidence="10">
    <location>
        <begin position="98"/>
        <end position="130"/>
    </location>
</feature>
<dbReference type="GO" id="GO:0003723">
    <property type="term" value="F:RNA binding"/>
    <property type="evidence" value="ECO:0007669"/>
    <property type="project" value="UniProtKB-UniRule"/>
</dbReference>
<dbReference type="AlphaFoldDB" id="A0A1B6EBR9"/>
<dbReference type="GO" id="GO:0005634">
    <property type="term" value="C:nucleus"/>
    <property type="evidence" value="ECO:0007669"/>
    <property type="project" value="TreeGrafter"/>
</dbReference>
<dbReference type="PROSITE" id="PS50102">
    <property type="entry name" value="RRM"/>
    <property type="match status" value="1"/>
</dbReference>
<feature type="domain" description="RRM" evidence="11">
    <location>
        <begin position="625"/>
        <end position="713"/>
    </location>
</feature>
<dbReference type="Pfam" id="PF01480">
    <property type="entry name" value="PWI"/>
    <property type="match status" value="1"/>
</dbReference>
<evidence type="ECO:0000256" key="5">
    <source>
        <dbReference type="ARBA" id="ARBA00023054"/>
    </source>
</evidence>
<dbReference type="PANTHER" id="PTHR14398:SF0">
    <property type="entry name" value="ZINC FINGER PROTEIN SWM"/>
    <property type="match status" value="1"/>
</dbReference>
<feature type="domain" description="C3H1-type" evidence="12">
    <location>
        <begin position="423"/>
        <end position="446"/>
    </location>
</feature>
<comment type="function">
    <text evidence="6">May be involved in the turnover of nuclear polyadenylated (pA+) RNA.</text>
</comment>
<evidence type="ECO:0000256" key="1">
    <source>
        <dbReference type="ARBA" id="ARBA00022723"/>
    </source>
</evidence>
<evidence type="ECO:0000256" key="7">
    <source>
        <dbReference type="PROSITE-ProRule" id="PRU00176"/>
    </source>
</evidence>
<protein>
    <recommendedName>
        <fullName evidence="14">C3H1-type domain-containing protein</fullName>
    </recommendedName>
</protein>
<dbReference type="InterPro" id="IPR000571">
    <property type="entry name" value="Znf_CCCH"/>
</dbReference>
<accession>A0A1B6EBR9</accession>
<evidence type="ECO:0000256" key="3">
    <source>
        <dbReference type="ARBA" id="ARBA00022833"/>
    </source>
</evidence>
<evidence type="ECO:0000256" key="8">
    <source>
        <dbReference type="PROSITE-ProRule" id="PRU00723"/>
    </source>
</evidence>
<keyword evidence="5 9" id="KW-0175">Coiled coil</keyword>
<gene>
    <name evidence="13" type="ORF">g.40173</name>
</gene>
<name>A0A1B6EBR9_9HEMI</name>
<feature type="compositionally biased region" description="Low complexity" evidence="10">
    <location>
        <begin position="98"/>
        <end position="109"/>
    </location>
</feature>
<evidence type="ECO:0000256" key="10">
    <source>
        <dbReference type="SAM" id="MobiDB-lite"/>
    </source>
</evidence>